<evidence type="ECO:0000256" key="1">
    <source>
        <dbReference type="SAM" id="MobiDB-lite"/>
    </source>
</evidence>
<accession>A0A225WPS4</accession>
<sequence length="82" mass="9230">LDDDKVKDEPGIGATKEDESPSSHLNIDGYTKRQSAARNSDEEQEPGSVMDREENPHHPLLDPSPPPQIAMRIVIHRMRIHP</sequence>
<reference evidence="3" key="1">
    <citation type="submission" date="2017-03" db="EMBL/GenBank/DDBJ databases">
        <title>Phytopthora megakarya and P. palmivora, two closely related causual agents of cacao black pod achieved similar genome size and gene model numbers by different mechanisms.</title>
        <authorList>
            <person name="Ali S."/>
            <person name="Shao J."/>
            <person name="Larry D.J."/>
            <person name="Kronmiller B."/>
            <person name="Shen D."/>
            <person name="Strem M.D."/>
            <person name="Melnick R.L."/>
            <person name="Guiltinan M.J."/>
            <person name="Tyler B.M."/>
            <person name="Meinhardt L.W."/>
            <person name="Bailey B.A."/>
        </authorList>
    </citation>
    <scope>NUCLEOTIDE SEQUENCE [LARGE SCALE GENOMIC DNA]</scope>
    <source>
        <strain evidence="3">zdho120</strain>
    </source>
</reference>
<keyword evidence="3" id="KW-1185">Reference proteome</keyword>
<feature type="region of interest" description="Disordered" evidence="1">
    <location>
        <begin position="1"/>
        <end position="69"/>
    </location>
</feature>
<dbReference type="EMBL" id="NBNE01000527">
    <property type="protein sequence ID" value="OWZ18850.1"/>
    <property type="molecule type" value="Genomic_DNA"/>
</dbReference>
<name>A0A225WPS4_9STRA</name>
<gene>
    <name evidence="2" type="ORF">PHMEG_0006992</name>
</gene>
<dbReference type="AlphaFoldDB" id="A0A225WPS4"/>
<feature type="compositionally biased region" description="Basic and acidic residues" evidence="1">
    <location>
        <begin position="1"/>
        <end position="21"/>
    </location>
</feature>
<comment type="caution">
    <text evidence="2">The sequence shown here is derived from an EMBL/GenBank/DDBJ whole genome shotgun (WGS) entry which is preliminary data.</text>
</comment>
<feature type="compositionally biased region" description="Basic and acidic residues" evidence="1">
    <location>
        <begin position="50"/>
        <end position="60"/>
    </location>
</feature>
<proteinExistence type="predicted"/>
<evidence type="ECO:0000313" key="3">
    <source>
        <dbReference type="Proteomes" id="UP000198211"/>
    </source>
</evidence>
<dbReference type="Proteomes" id="UP000198211">
    <property type="component" value="Unassembled WGS sequence"/>
</dbReference>
<evidence type="ECO:0000313" key="2">
    <source>
        <dbReference type="EMBL" id="OWZ18850.1"/>
    </source>
</evidence>
<feature type="non-terminal residue" evidence="2">
    <location>
        <position position="1"/>
    </location>
</feature>
<protein>
    <submittedName>
        <fullName evidence="2">Uncharacterized protein</fullName>
    </submittedName>
</protein>
<organism evidence="2 3">
    <name type="scientific">Phytophthora megakarya</name>
    <dbReference type="NCBI Taxonomy" id="4795"/>
    <lineage>
        <taxon>Eukaryota</taxon>
        <taxon>Sar</taxon>
        <taxon>Stramenopiles</taxon>
        <taxon>Oomycota</taxon>
        <taxon>Peronosporomycetes</taxon>
        <taxon>Peronosporales</taxon>
        <taxon>Peronosporaceae</taxon>
        <taxon>Phytophthora</taxon>
    </lineage>
</organism>